<gene>
    <name evidence="8" type="ORF">CSUB_C0674</name>
    <name evidence="7" type="ORF">HGMM_F40C01C11</name>
</gene>
<accession>E6N3R4</accession>
<evidence type="ECO:0000313" key="8">
    <source>
        <dbReference type="EMBL" id="BAJ50533.1"/>
    </source>
</evidence>
<keyword evidence="5" id="KW-0067">ATP-binding</keyword>
<dbReference type="InterPro" id="IPR011009">
    <property type="entry name" value="Kinase-like_dom_sf"/>
</dbReference>
<dbReference type="SUPFAM" id="SSF56112">
    <property type="entry name" value="Protein kinase-like (PK-like)"/>
    <property type="match status" value="1"/>
</dbReference>
<dbReference type="KEGG" id="csu:CSUB_C0674"/>
<dbReference type="STRING" id="311458.CSUB_C0674"/>
<evidence type="ECO:0000313" key="7">
    <source>
        <dbReference type="EMBL" id="BAJ46970.1"/>
    </source>
</evidence>
<dbReference type="InterPro" id="IPR002575">
    <property type="entry name" value="Aminoglycoside_PTrfase"/>
</dbReference>
<dbReference type="BioCyc" id="CCAL311458:G131R-686-MONOMER"/>
<dbReference type="Gene3D" id="3.90.1200.10">
    <property type="match status" value="1"/>
</dbReference>
<name>E6N3R4_CALS0</name>
<keyword evidence="2 7" id="KW-0808">Transferase</keyword>
<reference evidence="7 9" key="2">
    <citation type="journal article" date="2011" name="Nucleic Acids Res.">
        <title>Insights into the evolution of Archaea and eukaryotic protein modifier systems revealed by the genome of a novel archaeal group.</title>
        <authorList>
            <person name="Nunoura T."/>
            <person name="Takaki Y."/>
            <person name="Kakuta J."/>
            <person name="Nishi S."/>
            <person name="Sugahara J."/>
            <person name="Kazama H."/>
            <person name="Chee G."/>
            <person name="Hattori M."/>
            <person name="Kanai A."/>
            <person name="Atomi H."/>
            <person name="Takai K."/>
            <person name="Takami H."/>
        </authorList>
    </citation>
    <scope>NUCLEOTIDE SEQUENCE [LARGE SCALE GENOMIC DNA]</scope>
</reference>
<keyword evidence="4" id="KW-0418">Kinase</keyword>
<evidence type="ECO:0000313" key="9">
    <source>
        <dbReference type="Proteomes" id="UP000008120"/>
    </source>
</evidence>
<dbReference type="Gene3D" id="3.30.200.20">
    <property type="entry name" value="Phosphorylase Kinase, domain 1"/>
    <property type="match status" value="1"/>
</dbReference>
<organism evidence="7 9">
    <name type="scientific">Caldiarchaeum subterraneum</name>
    <dbReference type="NCBI Taxonomy" id="311458"/>
    <lineage>
        <taxon>Archaea</taxon>
        <taxon>Nitrososphaerota</taxon>
        <taxon>Candidatus Caldarchaeales</taxon>
        <taxon>Candidatus Caldarchaeaceae</taxon>
        <taxon>Candidatus Caldarchaeum</taxon>
    </lineage>
</organism>
<dbReference type="Pfam" id="PF01636">
    <property type="entry name" value="APH"/>
    <property type="match status" value="1"/>
</dbReference>
<evidence type="ECO:0000256" key="2">
    <source>
        <dbReference type="ARBA" id="ARBA00022679"/>
    </source>
</evidence>
<reference evidence="7" key="3">
    <citation type="journal article" date="2012" name="PLoS ONE">
        <title>A Deeply Branching Thermophilic Bacterium with an Ancient Acetyl-CoA Pathway Dominates a Subsurface Ecosystem.</title>
        <authorList>
            <person name="Takami H."/>
            <person name="Noguchi H."/>
            <person name="Takaki Y."/>
            <person name="Uchiyama I."/>
            <person name="Toyoda A."/>
            <person name="Nishi S."/>
            <person name="Chee G.-J."/>
            <person name="Arai W."/>
            <person name="Nunoura T."/>
            <person name="Itoh T."/>
            <person name="Hattori M."/>
            <person name="Takai K."/>
        </authorList>
    </citation>
    <scope>NUCLEOTIDE SEQUENCE</scope>
</reference>
<dbReference type="EMBL" id="BA000048">
    <property type="protein sequence ID" value="BAJ50533.1"/>
    <property type="molecule type" value="Genomic_DNA"/>
</dbReference>
<dbReference type="GO" id="GO:0016301">
    <property type="term" value="F:kinase activity"/>
    <property type="evidence" value="ECO:0007669"/>
    <property type="project" value="UniProtKB-KW"/>
</dbReference>
<evidence type="ECO:0000256" key="1">
    <source>
        <dbReference type="ARBA" id="ARBA00010165"/>
    </source>
</evidence>
<evidence type="ECO:0000256" key="5">
    <source>
        <dbReference type="ARBA" id="ARBA00022840"/>
    </source>
</evidence>
<sequence>MAISEIRELVMRWGLTGGEEPELKPLGGGVSCHVVLVTSSKGKWVVKKALPRLMVKDEWLADRWRIFRETGCLKVIRELVDKNAAPRVLLEDRESYSCVLEYGEGGVTWKKLLMDGVVDNEVTIRVASILAKIHTKTSNRSEIVSDFWDDTNFIQLRIDPYINHLAKKHLDIAPHLYKISQILTSRKLSLVHGDYSPKNILILPDSRIWVLDCEPAHYGNPVFDIAFCTNHLVLKAIHLNSEAHLNAAKLLWKVYWSTARWENFHTLEEEATLTLTAHMLARIDGKSPVEYLNEEKRAKVRILSKNMIIKAVNEFEKLCEEVRGSL</sequence>
<protein>
    <submittedName>
        <fullName evidence="7">Aminoglycoside phosphotransferase</fullName>
    </submittedName>
</protein>
<dbReference type="AlphaFoldDB" id="E6N3R4"/>
<dbReference type="GO" id="GO:0005524">
    <property type="term" value="F:ATP binding"/>
    <property type="evidence" value="ECO:0007669"/>
    <property type="project" value="UniProtKB-KW"/>
</dbReference>
<dbReference type="PANTHER" id="PTHR34273:SF2">
    <property type="entry name" value="METHYLTHIORIBOSE KINASE"/>
    <property type="match status" value="1"/>
</dbReference>
<comment type="similarity">
    <text evidence="1">Belongs to the methylthioribose kinase family.</text>
</comment>
<keyword evidence="3" id="KW-0547">Nucleotide-binding</keyword>
<feature type="domain" description="Aminoglycoside phosphotransferase" evidence="6">
    <location>
        <begin position="22"/>
        <end position="232"/>
    </location>
</feature>
<dbReference type="EMBL" id="AP011751">
    <property type="protein sequence ID" value="BAJ46970.1"/>
    <property type="molecule type" value="Genomic_DNA"/>
</dbReference>
<evidence type="ECO:0000259" key="6">
    <source>
        <dbReference type="Pfam" id="PF01636"/>
    </source>
</evidence>
<dbReference type="PANTHER" id="PTHR34273">
    <property type="entry name" value="METHYLTHIORIBOSE KINASE"/>
    <property type="match status" value="1"/>
</dbReference>
<dbReference type="Proteomes" id="UP000008120">
    <property type="component" value="Chromosome"/>
</dbReference>
<reference evidence="7 9" key="1">
    <citation type="journal article" date="2005" name="Environ. Microbiol.">
        <title>Genetic and functional properties of uncultivated thermophilic crenarchaeotes from a subsurface gold mine as revealed by analysis of genome fragments.</title>
        <authorList>
            <person name="Nunoura T."/>
            <person name="Hirayama H."/>
            <person name="Takami H."/>
            <person name="Oida H."/>
            <person name="Nishi S."/>
            <person name="Shimamura S."/>
            <person name="Suzuki Y."/>
            <person name="Inagaki F."/>
            <person name="Takai K."/>
            <person name="Nealson K.H."/>
            <person name="Horikoshi K."/>
        </authorList>
    </citation>
    <scope>NUCLEOTIDE SEQUENCE [LARGE SCALE GENOMIC DNA]</scope>
</reference>
<evidence type="ECO:0000256" key="4">
    <source>
        <dbReference type="ARBA" id="ARBA00022777"/>
    </source>
</evidence>
<evidence type="ECO:0000256" key="3">
    <source>
        <dbReference type="ARBA" id="ARBA00022741"/>
    </source>
</evidence>
<proteinExistence type="inferred from homology"/>